<accession>A8M9N0</accession>
<dbReference type="KEGG" id="cma:Cmaq_0057"/>
<name>A8M9N0_CALMQ</name>
<dbReference type="OrthoDB" id="28698at2157"/>
<evidence type="ECO:0000256" key="1">
    <source>
        <dbReference type="SAM" id="Phobius"/>
    </source>
</evidence>
<sequence>MLNAVNDNIYSILVGVQRFSLLYATLYIPLAFRESTYLWVSLSYASLAIGGFIGYLFGFKKWFIIPTIILSVLTIPFKQALLPLLAFLGALHSVIVPNAYSLFGNRGVAKSYTASSVAYLVSGLVIYFTKTPIPLLVTALLTLLPPINREAKEVTRYMVKFVVNLDFLSVIPYTIVTFIVGGLYTVYLSTIPSFGDYGRLILALSAGLMGVLRWVSDRYVDNALWVSVALTGVAFVVYTIYPSIVTALIFIAPYSLVYPLVTMTAGRGSKDPVTSINAAFAGTSTGESIMPFFFHYNKYLVLALSAILVLLPLSTRLQREGRRLSIMAK</sequence>
<feature type="transmembrane region" description="Helical" evidence="1">
    <location>
        <begin position="223"/>
        <end position="252"/>
    </location>
</feature>
<feature type="transmembrane region" description="Helical" evidence="1">
    <location>
        <begin position="12"/>
        <end position="32"/>
    </location>
</feature>
<evidence type="ECO:0000313" key="2">
    <source>
        <dbReference type="EMBL" id="ABW00911.1"/>
    </source>
</evidence>
<dbReference type="HOGENOM" id="CLU_843592_0_0_2"/>
<protein>
    <submittedName>
        <fullName evidence="2">Uncharacterized protein</fullName>
    </submittedName>
</protein>
<proteinExistence type="predicted"/>
<keyword evidence="1" id="KW-0472">Membrane</keyword>
<organism evidence="2 3">
    <name type="scientific">Caldivirga maquilingensis (strain ATCC 700844 / DSM 13496 / JCM 10307 / IC-167)</name>
    <dbReference type="NCBI Taxonomy" id="397948"/>
    <lineage>
        <taxon>Archaea</taxon>
        <taxon>Thermoproteota</taxon>
        <taxon>Thermoprotei</taxon>
        <taxon>Thermoproteales</taxon>
        <taxon>Thermoproteaceae</taxon>
        <taxon>Caldivirga</taxon>
    </lineage>
</organism>
<feature type="transmembrane region" description="Helical" evidence="1">
    <location>
        <begin position="165"/>
        <end position="185"/>
    </location>
</feature>
<keyword evidence="1" id="KW-0812">Transmembrane</keyword>
<dbReference type="EMBL" id="CP000852">
    <property type="protein sequence ID" value="ABW00911.1"/>
    <property type="molecule type" value="Genomic_DNA"/>
</dbReference>
<gene>
    <name evidence="2" type="ordered locus">Cmaq_0057</name>
</gene>
<feature type="transmembrane region" description="Helical" evidence="1">
    <location>
        <begin position="120"/>
        <end position="144"/>
    </location>
</feature>
<evidence type="ECO:0000313" key="3">
    <source>
        <dbReference type="Proteomes" id="UP000001137"/>
    </source>
</evidence>
<dbReference type="GeneID" id="5710370"/>
<keyword evidence="1" id="KW-1133">Transmembrane helix</keyword>
<feature type="transmembrane region" description="Helical" evidence="1">
    <location>
        <begin position="38"/>
        <end position="59"/>
    </location>
</feature>
<feature type="transmembrane region" description="Helical" evidence="1">
    <location>
        <begin position="299"/>
        <end position="317"/>
    </location>
</feature>
<keyword evidence="3" id="KW-1185">Reference proteome</keyword>
<dbReference type="Proteomes" id="UP000001137">
    <property type="component" value="Chromosome"/>
</dbReference>
<dbReference type="RefSeq" id="WP_012185131.1">
    <property type="nucleotide sequence ID" value="NC_009954.1"/>
</dbReference>
<feature type="transmembrane region" description="Helical" evidence="1">
    <location>
        <begin position="80"/>
        <end position="100"/>
    </location>
</feature>
<dbReference type="AlphaFoldDB" id="A8M9N0"/>
<dbReference type="STRING" id="397948.Cmaq_0057"/>
<feature type="transmembrane region" description="Helical" evidence="1">
    <location>
        <begin position="197"/>
        <end position="216"/>
    </location>
</feature>
<reference evidence="2 3" key="1">
    <citation type="submission" date="2007-10" db="EMBL/GenBank/DDBJ databases">
        <title>Complete sequence of Caldivirga maquilingensis IC-167.</title>
        <authorList>
            <consortium name="US DOE Joint Genome Institute"/>
            <person name="Copeland A."/>
            <person name="Lucas S."/>
            <person name="Lapidus A."/>
            <person name="Barry K."/>
            <person name="Glavina del Rio T."/>
            <person name="Dalin E."/>
            <person name="Tice H."/>
            <person name="Pitluck S."/>
            <person name="Saunders E."/>
            <person name="Brettin T."/>
            <person name="Bruce D."/>
            <person name="Detter J.C."/>
            <person name="Han C."/>
            <person name="Schmutz J."/>
            <person name="Larimer F."/>
            <person name="Land M."/>
            <person name="Hauser L."/>
            <person name="Kyrpides N."/>
            <person name="Ivanova N."/>
            <person name="Biddle J.F."/>
            <person name="Zhang Z."/>
            <person name="Fitz-Gibbon S.T."/>
            <person name="Lowe T.M."/>
            <person name="Saltikov C."/>
            <person name="House C.H."/>
            <person name="Richardson P."/>
        </authorList>
    </citation>
    <scope>NUCLEOTIDE SEQUENCE [LARGE SCALE GENOMIC DNA]</scope>
    <source>
        <strain evidence="3">ATCC 700844 / DSM 13496 / JCM 10307 / IC-167</strain>
    </source>
</reference>